<dbReference type="RefSeq" id="WP_139638046.1">
    <property type="nucleotide sequence ID" value="NZ_VDLX02000034.1"/>
</dbReference>
<proteinExistence type="predicted"/>
<organism evidence="1 2">
    <name type="scientific">Nonomuraea phyllanthi</name>
    <dbReference type="NCBI Taxonomy" id="2219224"/>
    <lineage>
        <taxon>Bacteria</taxon>
        <taxon>Bacillati</taxon>
        <taxon>Actinomycetota</taxon>
        <taxon>Actinomycetes</taxon>
        <taxon>Streptosporangiales</taxon>
        <taxon>Streptosporangiaceae</taxon>
        <taxon>Nonomuraea</taxon>
    </lineage>
</organism>
<sequence length="113" mass="12102">MVDQEQYIRYLDDSKVLAAIGAYVDAQAGLVTVRLPRAVAEAAVDAWKRDELGDLDAETHQLVAVRNQAAELALIGLVISQSGRWEGENLVVGLDVASAGAALRAFQESSPRP</sequence>
<dbReference type="AlphaFoldDB" id="A0A5C4UZ31"/>
<gene>
    <name evidence="1" type="ORF">FH608_048805</name>
</gene>
<accession>A0A5C4UZ31</accession>
<dbReference type="EMBL" id="VDLX02000034">
    <property type="protein sequence ID" value="KAB8183938.1"/>
    <property type="molecule type" value="Genomic_DNA"/>
</dbReference>
<evidence type="ECO:0000313" key="1">
    <source>
        <dbReference type="EMBL" id="KAB8183938.1"/>
    </source>
</evidence>
<name>A0A5C4UZ31_9ACTN</name>
<comment type="caution">
    <text evidence="1">The sequence shown here is derived from an EMBL/GenBank/DDBJ whole genome shotgun (WGS) entry which is preliminary data.</text>
</comment>
<evidence type="ECO:0000313" key="2">
    <source>
        <dbReference type="Proteomes" id="UP000312512"/>
    </source>
</evidence>
<dbReference type="OrthoDB" id="4227720at2"/>
<dbReference type="Proteomes" id="UP000312512">
    <property type="component" value="Unassembled WGS sequence"/>
</dbReference>
<keyword evidence="2" id="KW-1185">Reference proteome</keyword>
<protein>
    <submittedName>
        <fullName evidence="1">Uncharacterized protein</fullName>
    </submittedName>
</protein>
<reference evidence="1 2" key="1">
    <citation type="submission" date="2019-10" db="EMBL/GenBank/DDBJ databases">
        <title>Nonomuraea sp. nov., isolated from Phyllanthus amarus.</title>
        <authorList>
            <person name="Klykleung N."/>
            <person name="Tanasupawat S."/>
        </authorList>
    </citation>
    <scope>NUCLEOTIDE SEQUENCE [LARGE SCALE GENOMIC DNA]</scope>
    <source>
        <strain evidence="1 2">PA1-10</strain>
    </source>
</reference>